<name>S8DQG7_FOMSC</name>
<gene>
    <name evidence="2" type="ORF">FOMPIDRAFT_1026537</name>
</gene>
<feature type="chain" id="PRO_5004562571" evidence="1">
    <location>
        <begin position="21"/>
        <end position="161"/>
    </location>
</feature>
<dbReference type="AlphaFoldDB" id="S8DQG7"/>
<dbReference type="InParanoid" id="S8DQG7"/>
<organism evidence="2 3">
    <name type="scientific">Fomitopsis schrenkii</name>
    <name type="common">Brown rot fungus</name>
    <dbReference type="NCBI Taxonomy" id="2126942"/>
    <lineage>
        <taxon>Eukaryota</taxon>
        <taxon>Fungi</taxon>
        <taxon>Dikarya</taxon>
        <taxon>Basidiomycota</taxon>
        <taxon>Agaricomycotina</taxon>
        <taxon>Agaricomycetes</taxon>
        <taxon>Polyporales</taxon>
        <taxon>Fomitopsis</taxon>
    </lineage>
</organism>
<sequence>MRTYAIFAIFALTAATSVSAANSEHTARSWWSGAEEEKPKPNVASKLGKAVEYGLVVAGAAVSIGMAVHMYKNRKNQGGAAASTRRSLEDEEELYARELYNEVYARAFEEYYARAMEDEGLFVREFVEDALEAREYDDAHWARGDFEELFTRANEATDELD</sequence>
<proteinExistence type="predicted"/>
<protein>
    <submittedName>
        <fullName evidence="2">Uncharacterized protein</fullName>
    </submittedName>
</protein>
<accession>S8DQG7</accession>
<dbReference type="OrthoDB" id="3065177at2759"/>
<dbReference type="Proteomes" id="UP000015241">
    <property type="component" value="Unassembled WGS sequence"/>
</dbReference>
<feature type="signal peptide" evidence="1">
    <location>
        <begin position="1"/>
        <end position="20"/>
    </location>
</feature>
<keyword evidence="3" id="KW-1185">Reference proteome</keyword>
<reference evidence="2 3" key="1">
    <citation type="journal article" date="2012" name="Science">
        <title>The Paleozoic origin of enzymatic lignin decomposition reconstructed from 31 fungal genomes.</title>
        <authorList>
            <person name="Floudas D."/>
            <person name="Binder M."/>
            <person name="Riley R."/>
            <person name="Barry K."/>
            <person name="Blanchette R.A."/>
            <person name="Henrissat B."/>
            <person name="Martinez A.T."/>
            <person name="Otillar R."/>
            <person name="Spatafora J.W."/>
            <person name="Yadav J.S."/>
            <person name="Aerts A."/>
            <person name="Benoit I."/>
            <person name="Boyd A."/>
            <person name="Carlson A."/>
            <person name="Copeland A."/>
            <person name="Coutinho P.M."/>
            <person name="de Vries R.P."/>
            <person name="Ferreira P."/>
            <person name="Findley K."/>
            <person name="Foster B."/>
            <person name="Gaskell J."/>
            <person name="Glotzer D."/>
            <person name="Gorecki P."/>
            <person name="Heitman J."/>
            <person name="Hesse C."/>
            <person name="Hori C."/>
            <person name="Igarashi K."/>
            <person name="Jurgens J.A."/>
            <person name="Kallen N."/>
            <person name="Kersten P."/>
            <person name="Kohler A."/>
            <person name="Kuees U."/>
            <person name="Kumar T.K.A."/>
            <person name="Kuo A."/>
            <person name="LaButti K."/>
            <person name="Larrondo L.F."/>
            <person name="Lindquist E."/>
            <person name="Ling A."/>
            <person name="Lombard V."/>
            <person name="Lucas S."/>
            <person name="Lundell T."/>
            <person name="Martin R."/>
            <person name="McLaughlin D.J."/>
            <person name="Morgenstern I."/>
            <person name="Morin E."/>
            <person name="Murat C."/>
            <person name="Nagy L.G."/>
            <person name="Nolan M."/>
            <person name="Ohm R.A."/>
            <person name="Patyshakuliyeva A."/>
            <person name="Rokas A."/>
            <person name="Ruiz-Duenas F.J."/>
            <person name="Sabat G."/>
            <person name="Salamov A."/>
            <person name="Samejima M."/>
            <person name="Schmutz J."/>
            <person name="Slot J.C."/>
            <person name="St John F."/>
            <person name="Stenlid J."/>
            <person name="Sun H."/>
            <person name="Sun S."/>
            <person name="Syed K."/>
            <person name="Tsang A."/>
            <person name="Wiebenga A."/>
            <person name="Young D."/>
            <person name="Pisabarro A."/>
            <person name="Eastwood D.C."/>
            <person name="Martin F."/>
            <person name="Cullen D."/>
            <person name="Grigoriev I.V."/>
            <person name="Hibbett D.S."/>
        </authorList>
    </citation>
    <scope>NUCLEOTIDE SEQUENCE</scope>
    <source>
        <strain evidence="3">FP-58527</strain>
    </source>
</reference>
<evidence type="ECO:0000313" key="2">
    <source>
        <dbReference type="EMBL" id="EPS93453.1"/>
    </source>
</evidence>
<keyword evidence="1" id="KW-0732">Signal</keyword>
<evidence type="ECO:0000256" key="1">
    <source>
        <dbReference type="SAM" id="SignalP"/>
    </source>
</evidence>
<evidence type="ECO:0000313" key="3">
    <source>
        <dbReference type="Proteomes" id="UP000015241"/>
    </source>
</evidence>
<dbReference type="HOGENOM" id="CLU_1643730_0_0_1"/>
<dbReference type="EMBL" id="KE504274">
    <property type="protein sequence ID" value="EPS93453.1"/>
    <property type="molecule type" value="Genomic_DNA"/>
</dbReference>